<gene>
    <name evidence="1" type="ORF">PsYK624_146360</name>
</gene>
<dbReference type="EMBL" id="BPQB01000087">
    <property type="protein sequence ID" value="GJE98406.1"/>
    <property type="molecule type" value="Genomic_DNA"/>
</dbReference>
<keyword evidence="2" id="KW-1185">Reference proteome</keyword>
<protein>
    <submittedName>
        <fullName evidence="1">Uncharacterized protein</fullName>
    </submittedName>
</protein>
<proteinExistence type="predicted"/>
<sequence>MCFQGNSASLSSTYVKHQLAALWENAKSCALDTTKGGAPTGINAPVKSAYTRALYEYQYPSVSQSPSFQTTFDQPELTFLCDHEAILSLKPFMRSTAPAMNGAATQASSQLVFRYRVPFERTSVKDRSFGIDGNAPVHTIRMLTLKLEEATLIGSMMDQEQATTRSHLRRYLGFLQESGHHIFFDLPEFAAREKVSLTDYALACDDTKLDQYSKGVSVLGTPIDRIDSFLETQWAAARNLASEKRDGLAASIAVFDTRWLLNRPAHTLCHARIEFNAPEIKALCSREVVLCFKVRRVAVFSSAAFSDDPPLILDDLTIAFVMNVMKYDSKIGILELDFSTARYIPGISPSAKKEHPQFPSLVALLSTEYLDALLSYSYHVIYRPSIHTATSSVGSEYWQPIHQVGNDYRPRSHGRTLIWFERIRDISLSACDQVVTLSEDAINFYFRSLQIRSGQDHPLSRWTNDKFTATFNPITIRLLTNRKVIVTQNKMVHTSLSDHFWNDKVTGTSQVVGSSLQWYNFDSVTLQRWLFPNHHLRV</sequence>
<comment type="caution">
    <text evidence="1">The sequence shown here is derived from an EMBL/GenBank/DDBJ whole genome shotgun (WGS) entry which is preliminary data.</text>
</comment>
<evidence type="ECO:0000313" key="1">
    <source>
        <dbReference type="EMBL" id="GJE98406.1"/>
    </source>
</evidence>
<reference evidence="1 2" key="1">
    <citation type="submission" date="2021-08" db="EMBL/GenBank/DDBJ databases">
        <title>Draft Genome Sequence of Phanerochaete sordida strain YK-624.</title>
        <authorList>
            <person name="Mori T."/>
            <person name="Dohra H."/>
            <person name="Suzuki T."/>
            <person name="Kawagishi H."/>
            <person name="Hirai H."/>
        </authorList>
    </citation>
    <scope>NUCLEOTIDE SEQUENCE [LARGE SCALE GENOMIC DNA]</scope>
    <source>
        <strain evidence="1 2">YK-624</strain>
    </source>
</reference>
<dbReference type="Proteomes" id="UP000703269">
    <property type="component" value="Unassembled WGS sequence"/>
</dbReference>
<dbReference type="AlphaFoldDB" id="A0A9P3GNT1"/>
<organism evidence="1 2">
    <name type="scientific">Phanerochaete sordida</name>
    <dbReference type="NCBI Taxonomy" id="48140"/>
    <lineage>
        <taxon>Eukaryota</taxon>
        <taxon>Fungi</taxon>
        <taxon>Dikarya</taxon>
        <taxon>Basidiomycota</taxon>
        <taxon>Agaricomycotina</taxon>
        <taxon>Agaricomycetes</taxon>
        <taxon>Polyporales</taxon>
        <taxon>Phanerochaetaceae</taxon>
        <taxon>Phanerochaete</taxon>
    </lineage>
</organism>
<dbReference type="OrthoDB" id="5429442at2759"/>
<name>A0A9P3GNT1_9APHY</name>
<accession>A0A9P3GNT1</accession>
<evidence type="ECO:0000313" key="2">
    <source>
        <dbReference type="Proteomes" id="UP000703269"/>
    </source>
</evidence>